<sequence length="96" mass="10663">MGLLNGMSMLRLMRDGGRLRRCGERECDRTAESIADELIGETVRVELHNRCSEDIEVAMMPCGLEVPPADAPPAPRGRRAAPDLHRRRAVLRTRAG</sequence>
<feature type="region of interest" description="Disordered" evidence="1">
    <location>
        <begin position="66"/>
        <end position="96"/>
    </location>
</feature>
<comment type="caution">
    <text evidence="2">The sequence shown here is derived from an EMBL/GenBank/DDBJ whole genome shotgun (WGS) entry which is preliminary data.</text>
</comment>
<dbReference type="RefSeq" id="WP_267778218.1">
    <property type="nucleotide sequence ID" value="NZ_JAPNKE010000002.1"/>
</dbReference>
<keyword evidence="3" id="KW-1185">Reference proteome</keyword>
<dbReference type="Proteomes" id="UP001150924">
    <property type="component" value="Unassembled WGS sequence"/>
</dbReference>
<feature type="compositionally biased region" description="Basic residues" evidence="1">
    <location>
        <begin position="85"/>
        <end position="96"/>
    </location>
</feature>
<organism evidence="2 3">
    <name type="scientific">Nannocystis pusilla</name>
    <dbReference type="NCBI Taxonomy" id="889268"/>
    <lineage>
        <taxon>Bacteria</taxon>
        <taxon>Pseudomonadati</taxon>
        <taxon>Myxococcota</taxon>
        <taxon>Polyangia</taxon>
        <taxon>Nannocystales</taxon>
        <taxon>Nannocystaceae</taxon>
        <taxon>Nannocystis</taxon>
    </lineage>
</organism>
<dbReference type="EMBL" id="JAPNKE010000002">
    <property type="protein sequence ID" value="MCY1014015.1"/>
    <property type="molecule type" value="Genomic_DNA"/>
</dbReference>
<evidence type="ECO:0000313" key="2">
    <source>
        <dbReference type="EMBL" id="MCY1014015.1"/>
    </source>
</evidence>
<dbReference type="AlphaFoldDB" id="A0A9X3F2E5"/>
<name>A0A9X3F2E5_9BACT</name>
<gene>
    <name evidence="2" type="ORF">OV079_52540</name>
</gene>
<evidence type="ECO:0000256" key="1">
    <source>
        <dbReference type="SAM" id="MobiDB-lite"/>
    </source>
</evidence>
<evidence type="ECO:0000313" key="3">
    <source>
        <dbReference type="Proteomes" id="UP001150924"/>
    </source>
</evidence>
<accession>A0A9X3F2E5</accession>
<proteinExistence type="predicted"/>
<reference evidence="2" key="1">
    <citation type="submission" date="2022-11" db="EMBL/GenBank/DDBJ databases">
        <title>Minimal conservation of predation-associated metabolite biosynthetic gene clusters underscores biosynthetic potential of Myxococcota including descriptions for ten novel species: Archangium lansinium sp. nov., Myxococcus landrumus sp. nov., Nannocystis bai.</title>
        <authorList>
            <person name="Ahearne A."/>
            <person name="Stevens C."/>
            <person name="Phillips K."/>
        </authorList>
    </citation>
    <scope>NUCLEOTIDE SEQUENCE</scope>
    <source>
        <strain evidence="2">Na p29</strain>
    </source>
</reference>
<protein>
    <submittedName>
        <fullName evidence="2">Uncharacterized protein</fullName>
    </submittedName>
</protein>